<dbReference type="EnsemblPlants" id="Pp3c25_3330V3.1">
    <property type="protein sequence ID" value="PAC:32979995.CDS.1"/>
    <property type="gene ID" value="Pp3c25_3330"/>
</dbReference>
<dbReference type="AlphaFoldDB" id="A0A2K1IDM9"/>
<keyword evidence="1" id="KW-1133">Transmembrane helix</keyword>
<keyword evidence="1" id="KW-0812">Transmembrane</keyword>
<keyword evidence="1" id="KW-0472">Membrane</keyword>
<gene>
    <name evidence="2" type="ORF">PHYPA_029540</name>
</gene>
<reference evidence="3" key="3">
    <citation type="submission" date="2020-12" db="UniProtKB">
        <authorList>
            <consortium name="EnsemblPlants"/>
        </authorList>
    </citation>
    <scope>IDENTIFICATION</scope>
</reference>
<proteinExistence type="predicted"/>
<dbReference type="Proteomes" id="UP000006727">
    <property type="component" value="Chromosome 25"/>
</dbReference>
<protein>
    <submittedName>
        <fullName evidence="2 3">Uncharacterized protein</fullName>
    </submittedName>
</protein>
<accession>A0A2K1IDM9</accession>
<reference evidence="2 4" key="1">
    <citation type="journal article" date="2008" name="Science">
        <title>The Physcomitrella genome reveals evolutionary insights into the conquest of land by plants.</title>
        <authorList>
            <person name="Rensing S."/>
            <person name="Lang D."/>
            <person name="Zimmer A."/>
            <person name="Terry A."/>
            <person name="Salamov A."/>
            <person name="Shapiro H."/>
            <person name="Nishiyama T."/>
            <person name="Perroud P.-F."/>
            <person name="Lindquist E."/>
            <person name="Kamisugi Y."/>
            <person name="Tanahashi T."/>
            <person name="Sakakibara K."/>
            <person name="Fujita T."/>
            <person name="Oishi K."/>
            <person name="Shin-I T."/>
            <person name="Kuroki Y."/>
            <person name="Toyoda A."/>
            <person name="Suzuki Y."/>
            <person name="Hashimoto A."/>
            <person name="Yamaguchi K."/>
            <person name="Sugano A."/>
            <person name="Kohara Y."/>
            <person name="Fujiyama A."/>
            <person name="Anterola A."/>
            <person name="Aoki S."/>
            <person name="Ashton N."/>
            <person name="Barbazuk W.B."/>
            <person name="Barker E."/>
            <person name="Bennetzen J."/>
            <person name="Bezanilla M."/>
            <person name="Blankenship R."/>
            <person name="Cho S.H."/>
            <person name="Dutcher S."/>
            <person name="Estelle M."/>
            <person name="Fawcett J.A."/>
            <person name="Gundlach H."/>
            <person name="Hanada K."/>
            <person name="Heyl A."/>
            <person name="Hicks K.A."/>
            <person name="Hugh J."/>
            <person name="Lohr M."/>
            <person name="Mayer K."/>
            <person name="Melkozernov A."/>
            <person name="Murata T."/>
            <person name="Nelson D."/>
            <person name="Pils B."/>
            <person name="Prigge M."/>
            <person name="Reiss B."/>
            <person name="Renner T."/>
            <person name="Rombauts S."/>
            <person name="Rushton P."/>
            <person name="Sanderfoot A."/>
            <person name="Schween G."/>
            <person name="Shiu S.-H."/>
            <person name="Stueber K."/>
            <person name="Theodoulou F.L."/>
            <person name="Tu H."/>
            <person name="Van de Peer Y."/>
            <person name="Verrier P.J."/>
            <person name="Waters E."/>
            <person name="Wood A."/>
            <person name="Yang L."/>
            <person name="Cove D."/>
            <person name="Cuming A."/>
            <person name="Hasebe M."/>
            <person name="Lucas S."/>
            <person name="Mishler D.B."/>
            <person name="Reski R."/>
            <person name="Grigoriev I."/>
            <person name="Quatrano R.S."/>
            <person name="Boore J.L."/>
        </authorList>
    </citation>
    <scope>NUCLEOTIDE SEQUENCE [LARGE SCALE GENOMIC DNA]</scope>
    <source>
        <strain evidence="3 4">cv. Gransden 2004</strain>
    </source>
</reference>
<name>A0A2K1IDM9_PHYPA</name>
<evidence type="ECO:0000313" key="4">
    <source>
        <dbReference type="Proteomes" id="UP000006727"/>
    </source>
</evidence>
<evidence type="ECO:0000256" key="1">
    <source>
        <dbReference type="SAM" id="Phobius"/>
    </source>
</evidence>
<reference evidence="2 4" key="2">
    <citation type="journal article" date="2018" name="Plant J.">
        <title>The Physcomitrella patens chromosome-scale assembly reveals moss genome structure and evolution.</title>
        <authorList>
            <person name="Lang D."/>
            <person name="Ullrich K.K."/>
            <person name="Murat F."/>
            <person name="Fuchs J."/>
            <person name="Jenkins J."/>
            <person name="Haas F.B."/>
            <person name="Piednoel M."/>
            <person name="Gundlach H."/>
            <person name="Van Bel M."/>
            <person name="Meyberg R."/>
            <person name="Vives C."/>
            <person name="Morata J."/>
            <person name="Symeonidi A."/>
            <person name="Hiss M."/>
            <person name="Muchero W."/>
            <person name="Kamisugi Y."/>
            <person name="Saleh O."/>
            <person name="Blanc G."/>
            <person name="Decker E.L."/>
            <person name="van Gessel N."/>
            <person name="Grimwood J."/>
            <person name="Hayes R.D."/>
            <person name="Graham S.W."/>
            <person name="Gunter L.E."/>
            <person name="McDaniel S.F."/>
            <person name="Hoernstein S.N.W."/>
            <person name="Larsson A."/>
            <person name="Li F.W."/>
            <person name="Perroud P.F."/>
            <person name="Phillips J."/>
            <person name="Ranjan P."/>
            <person name="Rokshar D.S."/>
            <person name="Rothfels C.J."/>
            <person name="Schneider L."/>
            <person name="Shu S."/>
            <person name="Stevenson D.W."/>
            <person name="Thummler F."/>
            <person name="Tillich M."/>
            <person name="Villarreal Aguilar J.C."/>
            <person name="Widiez T."/>
            <person name="Wong G.K."/>
            <person name="Wymore A."/>
            <person name="Zhang Y."/>
            <person name="Zimmer A.D."/>
            <person name="Quatrano R.S."/>
            <person name="Mayer K.F.X."/>
            <person name="Goodstein D."/>
            <person name="Casacuberta J.M."/>
            <person name="Vandepoele K."/>
            <person name="Reski R."/>
            <person name="Cuming A.C."/>
            <person name="Tuskan G.A."/>
            <person name="Maumus F."/>
            <person name="Salse J."/>
            <person name="Schmutz J."/>
            <person name="Rensing S.A."/>
        </authorList>
    </citation>
    <scope>NUCLEOTIDE SEQUENCE [LARGE SCALE GENOMIC DNA]</scope>
    <source>
        <strain evidence="3 4">cv. Gransden 2004</strain>
    </source>
</reference>
<dbReference type="PaxDb" id="3218-PP1S326_21V6.1"/>
<organism evidence="2">
    <name type="scientific">Physcomitrium patens</name>
    <name type="common">Spreading-leaved earth moss</name>
    <name type="synonym">Physcomitrella patens</name>
    <dbReference type="NCBI Taxonomy" id="3218"/>
    <lineage>
        <taxon>Eukaryota</taxon>
        <taxon>Viridiplantae</taxon>
        <taxon>Streptophyta</taxon>
        <taxon>Embryophyta</taxon>
        <taxon>Bryophyta</taxon>
        <taxon>Bryophytina</taxon>
        <taxon>Bryopsida</taxon>
        <taxon>Funariidae</taxon>
        <taxon>Funariales</taxon>
        <taxon>Funariaceae</taxon>
        <taxon>Physcomitrium</taxon>
    </lineage>
</organism>
<dbReference type="EMBL" id="ABEU02000025">
    <property type="protein sequence ID" value="PNR27388.1"/>
    <property type="molecule type" value="Genomic_DNA"/>
</dbReference>
<dbReference type="Gramene" id="Pp3c25_3330V3.2">
    <property type="protein sequence ID" value="PAC:32979996.CDS.1"/>
    <property type="gene ID" value="Pp3c25_3330"/>
</dbReference>
<dbReference type="InParanoid" id="A0A2K1IDM9"/>
<evidence type="ECO:0000313" key="3">
    <source>
        <dbReference type="EnsemblPlants" id="PAC:32979995.CDS.1"/>
    </source>
</evidence>
<dbReference type="EnsemblPlants" id="Pp3c25_3330V3.2">
    <property type="protein sequence ID" value="PAC:32979996.CDS.1"/>
    <property type="gene ID" value="Pp3c25_3330"/>
</dbReference>
<keyword evidence="4" id="KW-1185">Reference proteome</keyword>
<feature type="transmembrane region" description="Helical" evidence="1">
    <location>
        <begin position="55"/>
        <end position="71"/>
    </location>
</feature>
<evidence type="ECO:0000313" key="2">
    <source>
        <dbReference type="EMBL" id="PNR27388.1"/>
    </source>
</evidence>
<dbReference type="Gramene" id="Pp3c25_3330V3.1">
    <property type="protein sequence ID" value="PAC:32979995.CDS.1"/>
    <property type="gene ID" value="Pp3c25_3330"/>
</dbReference>
<sequence length="107" mass="12361">MRRERRVGTVTVVPTTPLCRWGVGVGYGWMKFRCFAFHSLCMKGLCGVGCLKHALIPRDFVIIIIILIVQSPTFDNLLHFIMIVISFTNYVTEINFCRQYIMLKELC</sequence>